<keyword evidence="8" id="KW-1185">Reference proteome</keyword>
<dbReference type="Proteomes" id="UP000315753">
    <property type="component" value="Unassembled WGS sequence"/>
</dbReference>
<feature type="transmembrane region" description="Helical" evidence="6">
    <location>
        <begin position="354"/>
        <end position="379"/>
    </location>
</feature>
<keyword evidence="3 6" id="KW-0812">Transmembrane</keyword>
<sequence>MKAILLILSMAVIGAIIGGATNYLAIKMIFRPYKPMYIGKWRIPFTPGLIPKRRGELARQIGITVNDYLLTPDVIKNKLFSQEIRFAILQFAQSKAEEMIFLNNKTIKDWLELAGIKDAPEKIEGKVDELIEKQFGELKRTLSTKSIEELLPEDIMEKADEKIPDLVATLLKKGEDYILSPGGEVSIRNLLNDFLASKGTIGGIFQMFFSDSSSIVARIQHELVRILRSPETKHSIMNIMNDEWEKIKKRPIIHYLNGIQLEPILIQIQSYAKKELAIEERLNKTIHYYFPNGNDWVKYELMPKAVNKALEIAESHLEDVLKRLDIKEVVREQVDSFPIEKLEEIVVGIASRELAMITFLGGFLGGLIGIVQGLIVQFIK</sequence>
<dbReference type="GO" id="GO:0012505">
    <property type="term" value="C:endomembrane system"/>
    <property type="evidence" value="ECO:0007669"/>
    <property type="project" value="UniProtKB-SubCell"/>
</dbReference>
<evidence type="ECO:0000313" key="8">
    <source>
        <dbReference type="Proteomes" id="UP000315753"/>
    </source>
</evidence>
<evidence type="ECO:0000313" key="7">
    <source>
        <dbReference type="EMBL" id="TQE90778.1"/>
    </source>
</evidence>
<comment type="caution">
    <text evidence="7">The sequence shown here is derived from an EMBL/GenBank/DDBJ whole genome shotgun (WGS) entry which is preliminary data.</text>
</comment>
<dbReference type="PANTHER" id="PTHR35791:SF1">
    <property type="entry name" value="UPF0754 MEMBRANE PROTEIN YHEB"/>
    <property type="match status" value="1"/>
</dbReference>
<evidence type="ECO:0000256" key="4">
    <source>
        <dbReference type="ARBA" id="ARBA00022989"/>
    </source>
</evidence>
<evidence type="ECO:0000256" key="1">
    <source>
        <dbReference type="ARBA" id="ARBA00004308"/>
    </source>
</evidence>
<dbReference type="PANTHER" id="PTHR35791">
    <property type="entry name" value="UPF0754 MEMBRANE PROTEIN YHEB"/>
    <property type="match status" value="1"/>
</dbReference>
<gene>
    <name evidence="7" type="ORF">FKZ59_08485</name>
</gene>
<organism evidence="7 8">
    <name type="scientific">Ureibacillus terrenus</name>
    <dbReference type="NCBI Taxonomy" id="118246"/>
    <lineage>
        <taxon>Bacteria</taxon>
        <taxon>Bacillati</taxon>
        <taxon>Bacillota</taxon>
        <taxon>Bacilli</taxon>
        <taxon>Bacillales</taxon>
        <taxon>Caryophanaceae</taxon>
        <taxon>Ureibacillus</taxon>
    </lineage>
</organism>
<dbReference type="RefSeq" id="WP_141602328.1">
    <property type="nucleotide sequence ID" value="NZ_JARMSB010000007.1"/>
</dbReference>
<proteinExistence type="inferred from homology"/>
<evidence type="ECO:0000256" key="3">
    <source>
        <dbReference type="ARBA" id="ARBA00022692"/>
    </source>
</evidence>
<dbReference type="EMBL" id="VIGD01000009">
    <property type="protein sequence ID" value="TQE90778.1"/>
    <property type="molecule type" value="Genomic_DNA"/>
</dbReference>
<name>A0A540V231_9BACL</name>
<dbReference type="AlphaFoldDB" id="A0A540V231"/>
<protein>
    <submittedName>
        <fullName evidence="7">DUF445 family protein</fullName>
    </submittedName>
</protein>
<comment type="similarity">
    <text evidence="2">Belongs to the UPF0754 family.</text>
</comment>
<accession>A0A540V231</accession>
<dbReference type="OrthoDB" id="9787430at2"/>
<keyword evidence="4 6" id="KW-1133">Transmembrane helix</keyword>
<feature type="transmembrane region" description="Helical" evidence="6">
    <location>
        <begin position="6"/>
        <end position="26"/>
    </location>
</feature>
<dbReference type="InterPro" id="IPR007383">
    <property type="entry name" value="DUF445"/>
</dbReference>
<dbReference type="Pfam" id="PF04286">
    <property type="entry name" value="DUF445"/>
    <property type="match status" value="1"/>
</dbReference>
<reference evidence="7 8" key="1">
    <citation type="submission" date="2019-06" db="EMBL/GenBank/DDBJ databases">
        <title>Genome sequence of Ureibacillus terrenus.</title>
        <authorList>
            <person name="Maclea K.S."/>
            <person name="Simoes M."/>
        </authorList>
    </citation>
    <scope>NUCLEOTIDE SEQUENCE [LARGE SCALE GENOMIC DNA]</scope>
    <source>
        <strain evidence="7 8">ATCC BAA-384</strain>
    </source>
</reference>
<comment type="subcellular location">
    <subcellularLocation>
        <location evidence="1">Endomembrane system</location>
    </subcellularLocation>
</comment>
<keyword evidence="5 6" id="KW-0472">Membrane</keyword>
<evidence type="ECO:0000256" key="6">
    <source>
        <dbReference type="SAM" id="Phobius"/>
    </source>
</evidence>
<evidence type="ECO:0000256" key="2">
    <source>
        <dbReference type="ARBA" id="ARBA00008053"/>
    </source>
</evidence>
<evidence type="ECO:0000256" key="5">
    <source>
        <dbReference type="ARBA" id="ARBA00023136"/>
    </source>
</evidence>